<dbReference type="Pfam" id="PF07495">
    <property type="entry name" value="Y_Y_Y"/>
    <property type="match status" value="1"/>
</dbReference>
<feature type="domain" description="Response regulatory" evidence="7">
    <location>
        <begin position="1115"/>
        <end position="1228"/>
    </location>
</feature>
<evidence type="ECO:0000256" key="5">
    <source>
        <dbReference type="SAM" id="Phobius"/>
    </source>
</evidence>
<dbReference type="AlphaFoldDB" id="A0A4R0Z017"/>
<dbReference type="CDD" id="cd00082">
    <property type="entry name" value="HisKA"/>
    <property type="match status" value="1"/>
</dbReference>
<dbReference type="Pfam" id="PF00512">
    <property type="entry name" value="HisKA"/>
    <property type="match status" value="1"/>
</dbReference>
<dbReference type="SUPFAM" id="SSF52172">
    <property type="entry name" value="CheY-like"/>
    <property type="match status" value="1"/>
</dbReference>
<dbReference type="SUPFAM" id="SSF55874">
    <property type="entry name" value="ATPase domain of HSP90 chaperone/DNA topoisomerase II/histidine kinase"/>
    <property type="match status" value="1"/>
</dbReference>
<dbReference type="PROSITE" id="PS50109">
    <property type="entry name" value="HIS_KIN"/>
    <property type="match status" value="1"/>
</dbReference>
<accession>A0A4R0Z017</accession>
<feature type="modified residue" description="4-aspartylphosphate" evidence="4">
    <location>
        <position position="1164"/>
    </location>
</feature>
<name>A0A4R0Z017_9GAMM</name>
<dbReference type="InterPro" id="IPR036097">
    <property type="entry name" value="HisK_dim/P_sf"/>
</dbReference>
<keyword evidence="5" id="KW-0472">Membrane</keyword>
<dbReference type="InterPro" id="IPR003661">
    <property type="entry name" value="HisK_dim/P_dom"/>
</dbReference>
<feature type="transmembrane region" description="Helical" evidence="5">
    <location>
        <begin position="83"/>
        <end position="101"/>
    </location>
</feature>
<proteinExistence type="predicted"/>
<feature type="transmembrane region" description="Helical" evidence="5">
    <location>
        <begin position="813"/>
        <end position="835"/>
    </location>
</feature>
<evidence type="ECO:0000259" key="6">
    <source>
        <dbReference type="PROSITE" id="PS50109"/>
    </source>
</evidence>
<dbReference type="SMART" id="SM00448">
    <property type="entry name" value="REC"/>
    <property type="match status" value="1"/>
</dbReference>
<dbReference type="InterPro" id="IPR013783">
    <property type="entry name" value="Ig-like_fold"/>
</dbReference>
<keyword evidence="5" id="KW-0812">Transmembrane</keyword>
<dbReference type="Pfam" id="PF02518">
    <property type="entry name" value="HATPase_c"/>
    <property type="match status" value="1"/>
</dbReference>
<keyword evidence="8" id="KW-0418">Kinase</keyword>
<dbReference type="InterPro" id="IPR036890">
    <property type="entry name" value="HATPase_C_sf"/>
</dbReference>
<dbReference type="InterPro" id="IPR001789">
    <property type="entry name" value="Sig_transdc_resp-reg_receiver"/>
</dbReference>
<evidence type="ECO:0000313" key="9">
    <source>
        <dbReference type="Proteomes" id="UP000291822"/>
    </source>
</evidence>
<dbReference type="PANTHER" id="PTHR43547:SF2">
    <property type="entry name" value="HYBRID SIGNAL TRANSDUCTION HISTIDINE KINASE C"/>
    <property type="match status" value="1"/>
</dbReference>
<keyword evidence="5" id="KW-1133">Transmembrane helix</keyword>
<dbReference type="InterPro" id="IPR011006">
    <property type="entry name" value="CheY-like_superfamily"/>
</dbReference>
<evidence type="ECO:0000259" key="7">
    <source>
        <dbReference type="PROSITE" id="PS50110"/>
    </source>
</evidence>
<evidence type="ECO:0000256" key="2">
    <source>
        <dbReference type="ARBA" id="ARBA00012438"/>
    </source>
</evidence>
<keyword evidence="8" id="KW-0808">Transferase</keyword>
<dbReference type="Gene3D" id="1.10.287.130">
    <property type="match status" value="1"/>
</dbReference>
<dbReference type="CDD" id="cd00156">
    <property type="entry name" value="REC"/>
    <property type="match status" value="1"/>
</dbReference>
<dbReference type="InterPro" id="IPR005467">
    <property type="entry name" value="His_kinase_dom"/>
</dbReference>
<evidence type="ECO:0000256" key="4">
    <source>
        <dbReference type="PROSITE-ProRule" id="PRU00169"/>
    </source>
</evidence>
<keyword evidence="9" id="KW-1185">Reference proteome</keyword>
<dbReference type="InterPro" id="IPR003594">
    <property type="entry name" value="HATPase_dom"/>
</dbReference>
<dbReference type="PROSITE" id="PS50110">
    <property type="entry name" value="RESPONSE_REGULATORY"/>
    <property type="match status" value="1"/>
</dbReference>
<organism evidence="8 9">
    <name type="scientific">Dyella soli</name>
    <dbReference type="NCBI Taxonomy" id="522319"/>
    <lineage>
        <taxon>Bacteria</taxon>
        <taxon>Pseudomonadati</taxon>
        <taxon>Pseudomonadota</taxon>
        <taxon>Gammaproteobacteria</taxon>
        <taxon>Lysobacterales</taxon>
        <taxon>Rhodanobacteraceae</taxon>
        <taxon>Dyella</taxon>
    </lineage>
</organism>
<dbReference type="Gene3D" id="3.40.50.2300">
    <property type="match status" value="1"/>
</dbReference>
<protein>
    <recommendedName>
        <fullName evidence="2">histidine kinase</fullName>
        <ecNumber evidence="2">2.7.13.3</ecNumber>
    </recommendedName>
</protein>
<dbReference type="SUPFAM" id="SSF47384">
    <property type="entry name" value="Homodimeric domain of signal transducing histidine kinase"/>
    <property type="match status" value="1"/>
</dbReference>
<dbReference type="InterPro" id="IPR011123">
    <property type="entry name" value="Y_Y_Y"/>
</dbReference>
<dbReference type="EC" id="2.7.13.3" evidence="2"/>
<comment type="catalytic activity">
    <reaction evidence="1">
        <text>ATP + protein L-histidine = ADP + protein N-phospho-L-histidine.</text>
        <dbReference type="EC" id="2.7.13.3"/>
    </reaction>
</comment>
<dbReference type="InterPro" id="IPR015943">
    <property type="entry name" value="WD40/YVTN_repeat-like_dom_sf"/>
</dbReference>
<dbReference type="SUPFAM" id="SSF63829">
    <property type="entry name" value="Calcium-dependent phosphotriesterase"/>
    <property type="match status" value="3"/>
</dbReference>
<dbReference type="Gene3D" id="2.130.10.10">
    <property type="entry name" value="YVTN repeat-like/Quinoprotein amine dehydrogenase"/>
    <property type="match status" value="3"/>
</dbReference>
<dbReference type="Gene3D" id="3.30.565.10">
    <property type="entry name" value="Histidine kinase-like ATPase, C-terminal domain"/>
    <property type="match status" value="1"/>
</dbReference>
<evidence type="ECO:0000256" key="1">
    <source>
        <dbReference type="ARBA" id="ARBA00000085"/>
    </source>
</evidence>
<dbReference type="EMBL" id="SJTG01000001">
    <property type="protein sequence ID" value="TCI12964.1"/>
    <property type="molecule type" value="Genomic_DNA"/>
</dbReference>
<comment type="caution">
    <text evidence="8">The sequence shown here is derived from an EMBL/GenBank/DDBJ whole genome shotgun (WGS) entry which is preliminary data.</text>
</comment>
<dbReference type="Pfam" id="PF00072">
    <property type="entry name" value="Response_reg"/>
    <property type="match status" value="1"/>
</dbReference>
<dbReference type="Proteomes" id="UP000291822">
    <property type="component" value="Unassembled WGS sequence"/>
</dbReference>
<dbReference type="InterPro" id="IPR011110">
    <property type="entry name" value="Reg_prop"/>
</dbReference>
<dbReference type="PANTHER" id="PTHR43547">
    <property type="entry name" value="TWO-COMPONENT HISTIDINE KINASE"/>
    <property type="match status" value="1"/>
</dbReference>
<evidence type="ECO:0000256" key="3">
    <source>
        <dbReference type="ARBA" id="ARBA00022553"/>
    </source>
</evidence>
<dbReference type="InterPro" id="IPR004358">
    <property type="entry name" value="Sig_transdc_His_kin-like_C"/>
</dbReference>
<dbReference type="PRINTS" id="PR00344">
    <property type="entry name" value="BCTRLSENSOR"/>
</dbReference>
<gene>
    <name evidence="8" type="ORF">EZM97_06520</name>
</gene>
<dbReference type="Pfam" id="PF07494">
    <property type="entry name" value="Reg_prop"/>
    <property type="match status" value="2"/>
</dbReference>
<keyword evidence="3 4" id="KW-0597">Phosphoprotein</keyword>
<dbReference type="GO" id="GO:0000155">
    <property type="term" value="F:phosphorelay sensor kinase activity"/>
    <property type="evidence" value="ECO:0007669"/>
    <property type="project" value="InterPro"/>
</dbReference>
<evidence type="ECO:0000313" key="8">
    <source>
        <dbReference type="EMBL" id="TCI12964.1"/>
    </source>
</evidence>
<sequence>MRLYSPTHRGCMRFPGRSAGGRYDRCGRECAATRKFDTDIVCERIFAVTCLRKPSRGLAMFRFKCERAATPDDARRRRSRQRLIAGWMLLCALCWPLHTFATQLSLTTYDQGTGLTSLSVVRIYQDRQGFVWAGTEKGLYRFDGVAFNHVAGEQGFQVSEVVSIAEDVNGHLWVGSRAGLQLRENERFTWVSPDDRPLLTDRGQTLSADQDGGMWLVSGNRLSKITRDASGHWRVTPAFSEAQVAAMPGLGQVSAVFHRHGTTWFGCGPELCSVRDGALRRFGAEQGVPRDKWLGFLAARNGALWVRGMHHVRVLAEDADDFLSFDLPSSTGDVAASSIDIVQDHEGRVLTRSSTGLARWNGRAWELFGADDGLPKVGLSSLIVDQDGTLWFGTYGRGLLHWSGRDAVQNWTASQGLSGSLIWSIARASSGHVWVADDWGGSVLDPATTRAQPWPLTVAPPHQTRTVLTALDGSIWYFLFDGRVLQYEATSHRTRQVATLPFLVRGAFLDSRGRFWAYTLGGLFEVDPVHGEVKRAAPGLIPTSMCADLAEDEEARLWLACNSGLFRFSRGEWTRVKVLPKESLGGFENVAVTRDGRIWLSSLQPGVQVGQVGESDTLTLTEVDDPLLADSRVYFLRADHRNRLWVGGNSGVDVLSGAQWTRLTTRDGLLWDETNHGAFYADNDGSVWIGTPIGISHLLKPDELMAPRQIRPWLVSAQYRGQELVGQSPEIKFHVASALVLKLAVLGNSSGSPVRFRYRLSGIDSEWVESANRELRYASLPPGHYRFELQTVDDNQRRISPPLMLDFTLSPPWWQSGPVYLLGVLLILAGIVAAWRWRVRVLITHAHRLEHAVTVRTAQLQDAMRARSMLLARISHDLRSPLAGIIDGVRQWRANDVQRNYPDLIESSARQQIDLIDELLEFSRDELTDLELLDAPGYLHAFLQGIVDHAHLLAERRHNQLLYTPSDRLPAVVKLDFRRLRQVLMNLLGNAAKFTDDGLIEFYVTASPSTPGKVLLQFVVEDSGIGIDPQDQDRVSTPFARGSNASQHSGHGLGLAIVTQILDRMHSRLIIGASSSGGSRFAFDIDVPIATESELDQVLIEGDLGAVELDGGGRSVLVVDDDATSRDMLCDLLDGFGFESLGAASVEAAVEILQTHHVHLVISDQYMPGLSGWDLLRKLRRRYGTLPVLLYSSLPPRRPKGYEGLMFDDTLLKPATGRALMEHVERLVNLGRNVIA</sequence>
<dbReference type="SMART" id="SM00387">
    <property type="entry name" value="HATPase_c"/>
    <property type="match status" value="1"/>
</dbReference>
<dbReference type="Gene3D" id="2.60.40.10">
    <property type="entry name" value="Immunoglobulins"/>
    <property type="match status" value="1"/>
</dbReference>
<feature type="domain" description="Histidine kinase" evidence="6">
    <location>
        <begin position="873"/>
        <end position="1089"/>
    </location>
</feature>
<reference evidence="8 9" key="1">
    <citation type="submission" date="2019-02" db="EMBL/GenBank/DDBJ databases">
        <title>Dyella amyloliquefaciens sp. nov., isolated from forest soil.</title>
        <authorList>
            <person name="Gao Z.-H."/>
            <person name="Qiu L.-H."/>
        </authorList>
    </citation>
    <scope>NUCLEOTIDE SEQUENCE [LARGE SCALE GENOMIC DNA]</scope>
    <source>
        <strain evidence="8 9">KACC 12747</strain>
    </source>
</reference>
<dbReference type="SMART" id="SM00388">
    <property type="entry name" value="HisKA"/>
    <property type="match status" value="1"/>
</dbReference>